<feature type="chain" id="PRO_5004575282" evidence="1">
    <location>
        <begin position="23"/>
        <end position="88"/>
    </location>
</feature>
<dbReference type="EMBL" id="GALL01000023">
    <property type="protein sequence ID" value="JAA98103.1"/>
    <property type="molecule type" value="mRNA"/>
</dbReference>
<accession>T1E6Y8</accession>
<proteinExistence type="evidence at transcript level"/>
<sequence length="88" mass="10382">MNKRILLVIFIVTLLVVDEVNSFSFRKAKGLFKKAWKSKLAKKLRAKGMKALKIMLRICSVTVQRKFPLQFLMRFLKNEEEDKIVPRN</sequence>
<organism evidence="2">
    <name type="scientific">Lychas buchari</name>
    <dbReference type="NCBI Taxonomy" id="1330406"/>
    <lineage>
        <taxon>Eukaryota</taxon>
        <taxon>Metazoa</taxon>
        <taxon>Ecdysozoa</taxon>
        <taxon>Arthropoda</taxon>
        <taxon>Chelicerata</taxon>
        <taxon>Arachnida</taxon>
        <taxon>Scorpiones</taxon>
        <taxon>Buthida</taxon>
        <taxon>Buthoidea</taxon>
        <taxon>Buthidae</taxon>
        <taxon>Lychas</taxon>
    </lineage>
</organism>
<protein>
    <submittedName>
        <fullName evidence="2">CYLIP-Lyc-3</fullName>
    </submittedName>
</protein>
<dbReference type="AlphaFoldDB" id="T1E6Y8"/>
<name>T1E6Y8_9SCOR</name>
<feature type="signal peptide" evidence="1">
    <location>
        <begin position="1"/>
        <end position="22"/>
    </location>
</feature>
<reference evidence="2" key="1">
    <citation type="journal article" date="2013" name="Toxins">
        <title>Evolution stings: the origin and diversification of scorpion toxin peptide scaffolds.</title>
        <authorList>
            <person name="Sunagar K."/>
            <person name="Undheim E.A."/>
            <person name="Chan A.H."/>
            <person name="Koludarov I."/>
            <person name="Munoz-Gomez S.A."/>
            <person name="Antunes A."/>
            <person name="Fry B.G."/>
        </authorList>
    </citation>
    <scope>NUCLEOTIDE SEQUENCE</scope>
    <source>
        <tissue evidence="2">Telson venom gland</tissue>
    </source>
</reference>
<evidence type="ECO:0000313" key="2">
    <source>
        <dbReference type="EMBL" id="JAA98103.1"/>
    </source>
</evidence>
<keyword evidence="1" id="KW-0732">Signal</keyword>
<evidence type="ECO:0000256" key="1">
    <source>
        <dbReference type="SAM" id="SignalP"/>
    </source>
</evidence>